<proteinExistence type="inferred from homology"/>
<dbReference type="InterPro" id="IPR007960">
    <property type="entry name" value="TAS2R"/>
</dbReference>
<evidence type="ECO:0000256" key="1">
    <source>
        <dbReference type="ARBA" id="ARBA00004141"/>
    </source>
</evidence>
<dbReference type="PANTHER" id="PTHR11394">
    <property type="entry name" value="TASTE RECEPTOR TYPE 2"/>
    <property type="match status" value="1"/>
</dbReference>
<evidence type="ECO:0000256" key="2">
    <source>
        <dbReference type="ARBA" id="ARBA00007376"/>
    </source>
</evidence>
<evidence type="ECO:0000256" key="11">
    <source>
        <dbReference type="RuleBase" id="RU004423"/>
    </source>
</evidence>
<feature type="transmembrane region" description="Helical" evidence="12">
    <location>
        <begin position="167"/>
        <end position="188"/>
    </location>
</feature>
<dbReference type="EMBL" id="JBBHLL010002776">
    <property type="protein sequence ID" value="KAK7795279.1"/>
    <property type="molecule type" value="Genomic_DNA"/>
</dbReference>
<evidence type="ECO:0000256" key="5">
    <source>
        <dbReference type="ARBA" id="ARBA00022692"/>
    </source>
</evidence>
<feature type="transmembrane region" description="Helical" evidence="12">
    <location>
        <begin position="42"/>
        <end position="59"/>
    </location>
</feature>
<evidence type="ECO:0000256" key="6">
    <source>
        <dbReference type="ARBA" id="ARBA00022989"/>
    </source>
</evidence>
<feature type="non-terminal residue" evidence="13">
    <location>
        <position position="252"/>
    </location>
</feature>
<evidence type="ECO:0000256" key="12">
    <source>
        <dbReference type="SAM" id="Phobius"/>
    </source>
</evidence>
<evidence type="ECO:0000256" key="4">
    <source>
        <dbReference type="ARBA" id="ARBA00022606"/>
    </source>
</evidence>
<reference evidence="13 14" key="1">
    <citation type="journal article" date="2023" name="bioRxiv">
        <title>Conserved and derived expression patterns and positive selection on dental genes reveal complex evolutionary context of ever-growing rodent molars.</title>
        <authorList>
            <person name="Calamari Z.T."/>
            <person name="Song A."/>
            <person name="Cohen E."/>
            <person name="Akter M."/>
            <person name="Roy R.D."/>
            <person name="Hallikas O."/>
            <person name="Christensen M.M."/>
            <person name="Li P."/>
            <person name="Marangoni P."/>
            <person name="Jernvall J."/>
            <person name="Klein O.D."/>
        </authorList>
    </citation>
    <scope>NUCLEOTIDE SEQUENCE [LARGE SCALE GENOMIC DNA]</scope>
    <source>
        <strain evidence="13">V071</strain>
    </source>
</reference>
<organism evidence="13 14">
    <name type="scientific">Myodes glareolus</name>
    <name type="common">Bank vole</name>
    <name type="synonym">Clethrionomys glareolus</name>
    <dbReference type="NCBI Taxonomy" id="447135"/>
    <lineage>
        <taxon>Eukaryota</taxon>
        <taxon>Metazoa</taxon>
        <taxon>Chordata</taxon>
        <taxon>Craniata</taxon>
        <taxon>Vertebrata</taxon>
        <taxon>Euteleostomi</taxon>
        <taxon>Mammalia</taxon>
        <taxon>Eutheria</taxon>
        <taxon>Euarchontoglires</taxon>
        <taxon>Glires</taxon>
        <taxon>Rodentia</taxon>
        <taxon>Myomorpha</taxon>
        <taxon>Muroidea</taxon>
        <taxon>Cricetidae</taxon>
        <taxon>Arvicolinae</taxon>
        <taxon>Myodes</taxon>
    </lineage>
</organism>
<dbReference type="Proteomes" id="UP001488838">
    <property type="component" value="Unassembled WGS sequence"/>
</dbReference>
<evidence type="ECO:0000313" key="13">
    <source>
        <dbReference type="EMBL" id="KAK7795279.1"/>
    </source>
</evidence>
<keyword evidence="4" id="KW-0716">Sensory transduction</keyword>
<dbReference type="SUPFAM" id="SSF81321">
    <property type="entry name" value="Family A G protein-coupled receptor-like"/>
    <property type="match status" value="1"/>
</dbReference>
<evidence type="ECO:0000256" key="7">
    <source>
        <dbReference type="ARBA" id="ARBA00023040"/>
    </source>
</evidence>
<keyword evidence="8 12" id="KW-0472">Membrane</keyword>
<evidence type="ECO:0000313" key="14">
    <source>
        <dbReference type="Proteomes" id="UP001488838"/>
    </source>
</evidence>
<sequence length="252" mass="28912">MVKLRKCIHCTGEHPGLGQEKRDLFGGSDPHCSGHFQNHSDLVINCTFLVSSIYTTLIMPGKVMRIIKIFWTVTNHFSIWFATCLSILYFLKIANFSSYIFLYLKWRVEKVILVTLLVSLHILVLNILVINTHIDVWIDGLDANVSYSAIIKNSTEFSRLVLLVNTMFTLTPFTVSLTLFLLLIFSLWRHLKNMQHNSKGSRDVSTRAHIKALHMVVTFLPFMCPDPSEQEAESILTFCAIVDEVQAQRYKM</sequence>
<evidence type="ECO:0000256" key="8">
    <source>
        <dbReference type="ARBA" id="ARBA00023136"/>
    </source>
</evidence>
<evidence type="ECO:0008006" key="15">
    <source>
        <dbReference type="Google" id="ProtNLM"/>
    </source>
</evidence>
<comment type="caution">
    <text evidence="13">The sequence shown here is derived from an EMBL/GenBank/DDBJ whole genome shotgun (WGS) entry which is preliminary data.</text>
</comment>
<feature type="transmembrane region" description="Helical" evidence="12">
    <location>
        <begin position="79"/>
        <end position="104"/>
    </location>
</feature>
<dbReference type="GO" id="GO:0016020">
    <property type="term" value="C:membrane"/>
    <property type="evidence" value="ECO:0007669"/>
    <property type="project" value="UniProtKB-SubCell"/>
</dbReference>
<comment type="similarity">
    <text evidence="2 11">Belongs to the G-protein coupled receptor T2R family.</text>
</comment>
<dbReference type="AlphaFoldDB" id="A0AAW0GUW8"/>
<evidence type="ECO:0000256" key="9">
    <source>
        <dbReference type="ARBA" id="ARBA00023170"/>
    </source>
</evidence>
<protein>
    <recommendedName>
        <fullName evidence="15">Taste receptor type 2</fullName>
    </recommendedName>
</protein>
<evidence type="ECO:0000256" key="3">
    <source>
        <dbReference type="ARBA" id="ARBA00022480"/>
    </source>
</evidence>
<feature type="transmembrane region" description="Helical" evidence="12">
    <location>
        <begin position="111"/>
        <end position="130"/>
    </location>
</feature>
<keyword evidence="9" id="KW-0675">Receptor</keyword>
<dbReference type="Pfam" id="PF05296">
    <property type="entry name" value="TAS2R"/>
    <property type="match status" value="1"/>
</dbReference>
<dbReference type="PANTHER" id="PTHR11394:SF128">
    <property type="entry name" value="TASTE RECEPTOR TYPE 2-RELATED"/>
    <property type="match status" value="1"/>
</dbReference>
<dbReference type="Gene3D" id="1.20.1070.10">
    <property type="entry name" value="Rhodopsin 7-helix transmembrane proteins"/>
    <property type="match status" value="1"/>
</dbReference>
<keyword evidence="3" id="KW-0919">Taste</keyword>
<gene>
    <name evidence="13" type="ORF">U0070_027724</name>
</gene>
<evidence type="ECO:0000256" key="10">
    <source>
        <dbReference type="ARBA" id="ARBA00023224"/>
    </source>
</evidence>
<name>A0AAW0GUW8_MYOGA</name>
<keyword evidence="5 12" id="KW-0812">Transmembrane</keyword>
<keyword evidence="14" id="KW-1185">Reference proteome</keyword>
<accession>A0AAW0GUW8</accession>
<comment type="subcellular location">
    <subcellularLocation>
        <location evidence="1">Membrane</location>
        <topology evidence="1">Multi-pass membrane protein</topology>
    </subcellularLocation>
</comment>
<keyword evidence="7" id="KW-0297">G-protein coupled receptor</keyword>
<dbReference type="GO" id="GO:0033038">
    <property type="term" value="F:bitter taste receptor activity"/>
    <property type="evidence" value="ECO:0007669"/>
    <property type="project" value="InterPro"/>
</dbReference>
<dbReference type="GO" id="GO:0004930">
    <property type="term" value="F:G protein-coupled receptor activity"/>
    <property type="evidence" value="ECO:0007669"/>
    <property type="project" value="UniProtKB-KW"/>
</dbReference>
<keyword evidence="6 12" id="KW-1133">Transmembrane helix</keyword>
<keyword evidence="10" id="KW-0807">Transducer</keyword>